<dbReference type="Gene3D" id="1.10.3290.10">
    <property type="entry name" value="Fido-like domain"/>
    <property type="match status" value="1"/>
</dbReference>
<dbReference type="InterPro" id="IPR003812">
    <property type="entry name" value="Fido"/>
</dbReference>
<feature type="binding site" evidence="2">
    <location>
        <begin position="207"/>
        <end position="208"/>
    </location>
    <ligand>
        <name>ATP</name>
        <dbReference type="ChEBI" id="CHEBI:30616"/>
    </ligand>
</feature>
<reference evidence="4 5" key="1">
    <citation type="submission" date="2014-03" db="EMBL/GenBank/DDBJ databases">
        <title>Genomics of Bifidobacteria.</title>
        <authorList>
            <person name="Ventura M."/>
            <person name="Milani C."/>
            <person name="Lugli G.A."/>
        </authorList>
    </citation>
    <scope>NUCLEOTIDE SEQUENCE [LARGE SCALE GENOMIC DNA]</scope>
    <source>
        <strain evidence="4 5">LMG 11586</strain>
    </source>
</reference>
<feature type="active site" evidence="1">
    <location>
        <position position="171"/>
    </location>
</feature>
<feature type="binding site" evidence="2">
    <location>
        <begin position="175"/>
        <end position="182"/>
    </location>
    <ligand>
        <name>ATP</name>
        <dbReference type="ChEBI" id="CHEBI:30616"/>
    </ligand>
</feature>
<dbReference type="PANTHER" id="PTHR13504:SF38">
    <property type="entry name" value="FIDO DOMAIN-CONTAINING PROTEIN"/>
    <property type="match status" value="1"/>
</dbReference>
<sequence>MSRLVDWLVRERSERVSHGLYYNTQIAMGYNSNHMEGSTLTPEQTAQLFTTGSVLADGPDDIIRADDVIEMGNHFRMFDWMLDHVDDPVDKTMVCTMQSILKRGTSQESNPDRNIGGYKILPNVISEIEQIHTVLPADVPAAMNVVYELYRNLTDDPYAIAKAHWMFESTHPLSDGNGRIGRMIMFKELLRIDTVPVVVRDSQKLLYYRGLRNFSGEPGYLVDTLLSERDYYRDRFIEQLAPGRIEYTYVDTWDRTPIERRHTAQPAHNPFVKDHWDTVDVYQRVDPSSIEPDAA</sequence>
<dbReference type="SUPFAM" id="SSF140931">
    <property type="entry name" value="Fic-like"/>
    <property type="match status" value="1"/>
</dbReference>
<proteinExistence type="predicted"/>
<dbReference type="OrthoDB" id="9813719at2"/>
<keyword evidence="2" id="KW-0547">Nucleotide-binding</keyword>
<protein>
    <recommendedName>
        <fullName evidence="3">Fido domain-containing protein</fullName>
    </recommendedName>
</protein>
<dbReference type="Proteomes" id="UP000029046">
    <property type="component" value="Unassembled WGS sequence"/>
</dbReference>
<dbReference type="GO" id="GO:0005524">
    <property type="term" value="F:ATP binding"/>
    <property type="evidence" value="ECO:0007669"/>
    <property type="project" value="UniProtKB-KW"/>
</dbReference>
<dbReference type="eggNOG" id="COG3177">
    <property type="taxonomic scope" value="Bacteria"/>
</dbReference>
<keyword evidence="5" id="KW-1185">Reference proteome</keyword>
<evidence type="ECO:0000256" key="2">
    <source>
        <dbReference type="PIRSR" id="PIRSR640198-2"/>
    </source>
</evidence>
<dbReference type="InterPro" id="IPR036597">
    <property type="entry name" value="Fido-like_dom_sf"/>
</dbReference>
<dbReference type="EMBL" id="JGYX01000002">
    <property type="protein sequence ID" value="KFI61352.1"/>
    <property type="molecule type" value="Genomic_DNA"/>
</dbReference>
<gene>
    <name evidence="4" type="ORF">BIGA_0798</name>
</gene>
<keyword evidence="2" id="KW-0067">ATP-binding</keyword>
<dbReference type="InterPro" id="IPR040198">
    <property type="entry name" value="Fido_containing"/>
</dbReference>
<evidence type="ECO:0000313" key="5">
    <source>
        <dbReference type="Proteomes" id="UP000029046"/>
    </source>
</evidence>
<dbReference type="PANTHER" id="PTHR13504">
    <property type="entry name" value="FIDO DOMAIN-CONTAINING PROTEIN DDB_G0283145"/>
    <property type="match status" value="1"/>
</dbReference>
<evidence type="ECO:0000256" key="1">
    <source>
        <dbReference type="PIRSR" id="PIRSR640198-1"/>
    </source>
</evidence>
<organism evidence="4 5">
    <name type="scientific">Bifidobacterium pullorum subsp. gallinarum</name>
    <dbReference type="NCBI Taxonomy" id="78344"/>
    <lineage>
        <taxon>Bacteria</taxon>
        <taxon>Bacillati</taxon>
        <taxon>Actinomycetota</taxon>
        <taxon>Actinomycetes</taxon>
        <taxon>Bifidobacteriales</taxon>
        <taxon>Bifidobacteriaceae</taxon>
        <taxon>Bifidobacterium</taxon>
    </lineage>
</organism>
<accession>A0A087ARF2</accession>
<comment type="caution">
    <text evidence="4">The sequence shown here is derived from an EMBL/GenBank/DDBJ whole genome shotgun (WGS) entry which is preliminary data.</text>
</comment>
<dbReference type="Pfam" id="PF02661">
    <property type="entry name" value="Fic"/>
    <property type="match status" value="1"/>
</dbReference>
<evidence type="ECO:0000313" key="4">
    <source>
        <dbReference type="EMBL" id="KFI61352.1"/>
    </source>
</evidence>
<name>A0A087ARF2_9BIFI</name>
<feature type="domain" description="Fido" evidence="3">
    <location>
        <begin position="89"/>
        <end position="234"/>
    </location>
</feature>
<dbReference type="PROSITE" id="PS51459">
    <property type="entry name" value="FIDO"/>
    <property type="match status" value="1"/>
</dbReference>
<dbReference type="RefSeq" id="WP_033507812.1">
    <property type="nucleotide sequence ID" value="NZ_JGYX01000002.1"/>
</dbReference>
<evidence type="ECO:0000259" key="3">
    <source>
        <dbReference type="PROSITE" id="PS51459"/>
    </source>
</evidence>
<dbReference type="AlphaFoldDB" id="A0A087ARF2"/>